<keyword evidence="2" id="KW-0175">Coiled coil</keyword>
<sequence length="234" mass="26523">MYAVKLQTFEGPLDVLLELIEKEKMDISDISLTRVTGQFLEYIRSVQEKDPHHISDFLVVAAKLVLIKSKTLLPFLEVSAEEEAEMTDLKEKLESYKKVKEGARQIALLERKLHIAYHRASGLRDVVVFMPPAGVTAEALRELLAQLEAARAADSQTPKLEEQKITAVISFEEKLQEIKKRLEHGIEERFRALADPESKMHMIVAFLAVLELVRQNVVFAKQSAAYGEILLIKT</sequence>
<dbReference type="InterPro" id="IPR003768">
    <property type="entry name" value="ScpA"/>
</dbReference>
<dbReference type="Gene3D" id="6.10.250.2410">
    <property type="match status" value="1"/>
</dbReference>
<name>A0A1F5BW05_9BACT</name>
<accession>A0A1F5BW05</accession>
<gene>
    <name evidence="3" type="ORF">A2988_04860</name>
</gene>
<reference evidence="3 4" key="1">
    <citation type="journal article" date="2016" name="Nat. Commun.">
        <title>Thousands of microbial genomes shed light on interconnected biogeochemical processes in an aquifer system.</title>
        <authorList>
            <person name="Anantharaman K."/>
            <person name="Brown C.T."/>
            <person name="Hug L.A."/>
            <person name="Sharon I."/>
            <person name="Castelle C.J."/>
            <person name="Probst A.J."/>
            <person name="Thomas B.C."/>
            <person name="Singh A."/>
            <person name="Wilkins M.J."/>
            <person name="Karaoz U."/>
            <person name="Brodie E.L."/>
            <person name="Williams K.H."/>
            <person name="Hubbard S.S."/>
            <person name="Banfield J.F."/>
        </authorList>
    </citation>
    <scope>NUCLEOTIDE SEQUENCE [LARGE SCALE GENOMIC DNA]</scope>
</reference>
<evidence type="ECO:0000256" key="1">
    <source>
        <dbReference type="ARBA" id="ARBA00044777"/>
    </source>
</evidence>
<comment type="caution">
    <text evidence="3">The sequence shown here is derived from an EMBL/GenBank/DDBJ whole genome shotgun (WGS) entry which is preliminary data.</text>
</comment>
<protein>
    <recommendedName>
        <fullName evidence="1">Segregation and condensation protein A</fullName>
    </recommendedName>
</protein>
<dbReference type="EMBL" id="MEYS01000001">
    <property type="protein sequence ID" value="OGD34793.1"/>
    <property type="molecule type" value="Genomic_DNA"/>
</dbReference>
<evidence type="ECO:0000313" key="4">
    <source>
        <dbReference type="Proteomes" id="UP000176650"/>
    </source>
</evidence>
<dbReference type="PANTHER" id="PTHR33969:SF2">
    <property type="entry name" value="SEGREGATION AND CONDENSATION PROTEIN A"/>
    <property type="match status" value="1"/>
</dbReference>
<dbReference type="AlphaFoldDB" id="A0A1F5BW05"/>
<evidence type="ECO:0000313" key="3">
    <source>
        <dbReference type="EMBL" id="OGD34793.1"/>
    </source>
</evidence>
<dbReference type="Proteomes" id="UP000176650">
    <property type="component" value="Unassembled WGS sequence"/>
</dbReference>
<dbReference type="STRING" id="1797298.A2988_04860"/>
<proteinExistence type="predicted"/>
<organism evidence="3 4">
    <name type="scientific">Candidatus Azambacteria bacterium RIFCSPLOWO2_01_FULL_46_25</name>
    <dbReference type="NCBI Taxonomy" id="1797298"/>
    <lineage>
        <taxon>Bacteria</taxon>
        <taxon>Candidatus Azamiibacteriota</taxon>
    </lineage>
</organism>
<evidence type="ECO:0000256" key="2">
    <source>
        <dbReference type="SAM" id="Coils"/>
    </source>
</evidence>
<dbReference type="PANTHER" id="PTHR33969">
    <property type="entry name" value="SEGREGATION AND CONDENSATION PROTEIN A"/>
    <property type="match status" value="1"/>
</dbReference>
<feature type="coiled-coil region" evidence="2">
    <location>
        <begin position="79"/>
        <end position="106"/>
    </location>
</feature>
<dbReference type="Pfam" id="PF02616">
    <property type="entry name" value="SMC_ScpA"/>
    <property type="match status" value="1"/>
</dbReference>